<dbReference type="eggNOG" id="COG0640">
    <property type="taxonomic scope" value="Bacteria"/>
</dbReference>
<dbReference type="STRING" id="1306406.J116_002125"/>
<keyword evidence="3" id="KW-1185">Reference proteome</keyword>
<dbReference type="InterPro" id="IPR036388">
    <property type="entry name" value="WH-like_DNA-bd_sf"/>
</dbReference>
<dbReference type="Gene3D" id="1.10.10.10">
    <property type="entry name" value="Winged helix-like DNA-binding domain superfamily/Winged helix DNA-binding domain"/>
    <property type="match status" value="1"/>
</dbReference>
<dbReference type="SMART" id="SM00418">
    <property type="entry name" value="HTH_ARSR"/>
    <property type="match status" value="1"/>
</dbReference>
<dbReference type="Proteomes" id="UP000095329">
    <property type="component" value="Unassembled WGS sequence"/>
</dbReference>
<dbReference type="CDD" id="cd00090">
    <property type="entry name" value="HTH_ARSR"/>
    <property type="match status" value="1"/>
</dbReference>
<proteinExistence type="predicted"/>
<sequence length="333" mass="35608">MTGGVLRLDPVERLSVQVTLHPGGTVFSVLKDVFRAPPERVPAQWRTALRMAVPTRALDAVRPVFAQGGCYMPDGLALIADLTASNLAEVGAGLRALDPHRAAAEVSAHYDGTPPPVWRGLIDDPRGFLTAYTLVVEAVAQALAPRWRRAEPLLSRETERVGAAVVTGAVDALLGTLPAPVRYQEGRMLLTHRCGIEALEGRPLVLMPLVAGYSSGMYGVDRDDAVWFAYPVPGLGHLATTGTPGDAAPADGDPLGLVLGPVRSRILRRLPYRPTLGRLSRELSLSPSTLTYHCDQLAAAGLLHRQRQGRQVVVSATPRGTALTELLTGIRDN</sequence>
<dbReference type="EMBL" id="ASHX02000001">
    <property type="protein sequence ID" value="OEJ93440.1"/>
    <property type="molecule type" value="Genomic_DNA"/>
</dbReference>
<gene>
    <name evidence="2" type="ORF">J116_002125</name>
</gene>
<comment type="caution">
    <text evidence="2">The sequence shown here is derived from an EMBL/GenBank/DDBJ whole genome shotgun (WGS) entry which is preliminary data.</text>
</comment>
<dbReference type="RefSeq" id="WP_023591010.1">
    <property type="nucleotide sequence ID" value="NZ_ASHX02000001.1"/>
</dbReference>
<evidence type="ECO:0000313" key="3">
    <source>
        <dbReference type="Proteomes" id="UP000095329"/>
    </source>
</evidence>
<evidence type="ECO:0000313" key="2">
    <source>
        <dbReference type="EMBL" id="OEJ93440.1"/>
    </source>
</evidence>
<dbReference type="InterPro" id="IPR001845">
    <property type="entry name" value="HTH_ArsR_DNA-bd_dom"/>
</dbReference>
<evidence type="ECO:0000259" key="1">
    <source>
        <dbReference type="SMART" id="SM00418"/>
    </source>
</evidence>
<dbReference type="GO" id="GO:0003700">
    <property type="term" value="F:DNA-binding transcription factor activity"/>
    <property type="evidence" value="ECO:0007669"/>
    <property type="project" value="InterPro"/>
</dbReference>
<dbReference type="InterPro" id="IPR011991">
    <property type="entry name" value="ArsR-like_HTH"/>
</dbReference>
<dbReference type="Pfam" id="PF12840">
    <property type="entry name" value="HTH_20"/>
    <property type="match status" value="1"/>
</dbReference>
<reference evidence="2 3" key="1">
    <citation type="journal article" date="2013" name="Genome Announc.">
        <title>Genome Sequence of Streptomyces violaceusniger Strain SPC6, a Halotolerant Streptomycete That Exhibits Rapid Growth and Development.</title>
        <authorList>
            <person name="Chen X."/>
            <person name="Zhang B."/>
            <person name="Zhang W."/>
            <person name="Wu X."/>
            <person name="Zhang M."/>
            <person name="Chen T."/>
            <person name="Liu G."/>
            <person name="Dyson P."/>
        </authorList>
    </citation>
    <scope>NUCLEOTIDE SEQUENCE [LARGE SCALE GENOMIC DNA]</scope>
    <source>
        <strain evidence="2 3">SPC6</strain>
    </source>
</reference>
<dbReference type="InterPro" id="IPR036390">
    <property type="entry name" value="WH_DNA-bd_sf"/>
</dbReference>
<organism evidence="2 3">
    <name type="scientific">Streptomyces thermolilacinus SPC6</name>
    <dbReference type="NCBI Taxonomy" id="1306406"/>
    <lineage>
        <taxon>Bacteria</taxon>
        <taxon>Bacillati</taxon>
        <taxon>Actinomycetota</taxon>
        <taxon>Actinomycetes</taxon>
        <taxon>Kitasatosporales</taxon>
        <taxon>Streptomycetaceae</taxon>
        <taxon>Streptomyces</taxon>
    </lineage>
</organism>
<name>A0A1D3DM94_9ACTN</name>
<dbReference type="AlphaFoldDB" id="A0A1D3DM94"/>
<accession>A0A1D3DM94</accession>
<dbReference type="SUPFAM" id="SSF46785">
    <property type="entry name" value="Winged helix' DNA-binding domain"/>
    <property type="match status" value="1"/>
</dbReference>
<dbReference type="OrthoDB" id="3569145at2"/>
<feature type="domain" description="HTH arsR-type" evidence="1">
    <location>
        <begin position="257"/>
        <end position="328"/>
    </location>
</feature>
<protein>
    <recommendedName>
        <fullName evidence="1">HTH arsR-type domain-containing protein</fullName>
    </recommendedName>
</protein>